<keyword evidence="1" id="KW-0472">Membrane</keyword>
<evidence type="ECO:0008006" key="4">
    <source>
        <dbReference type="Google" id="ProtNLM"/>
    </source>
</evidence>
<keyword evidence="1" id="KW-0812">Transmembrane</keyword>
<sequence length="537" mass="59868">MGSNFSNGQAGKGGLSKKAILMTILAVLIIGGSAAAFVLLNLSAKQQYFLAEKNSAEFILEQVKERYEPELAWQEVSLKNPTETTFELSGEYNDPNAMSGGFGVMGPSQIINNSAITVTTELDREKKHMATQIEASMGGMQVGNIEVYMTDKKVMLGLPFLEELVQLNGDDLGKLLKEIDPEMFTGDEKLELDSFFERSAGILDKEDQEYIKNEYLEMIYDAIPDDAFSTSDETVNVESKSFDAKKITMHLTEKQLKDIIGKVLNKMESDERLKKIISEQIVFQQFGAGISSSTLTPDMQNQVDELMGDFETAIKEAQKGLEELNIPEGFKSVIWVHDDLIVKRNIEVKMGPSDDEMVNLTIDGSQVFTDTNQTFNYQFTGTDQTGEHTMTLTGDLEWKNNTAADSIKLAFGETELSYEGSETLKDSKREFERTLSFKDAVQDGSLIWSGTSSYDNDRMTSEHDFAVEAPGVTQDMFGLHIEVNAKTIDAVQLESDKEIKNIGNMSMEEINQYIENEVTPKFQQWIFGSMGGGMNGF</sequence>
<feature type="transmembrane region" description="Helical" evidence="1">
    <location>
        <begin position="20"/>
        <end position="40"/>
    </location>
</feature>
<evidence type="ECO:0000256" key="1">
    <source>
        <dbReference type="SAM" id="Phobius"/>
    </source>
</evidence>
<dbReference type="EMBL" id="JBHSFU010000001">
    <property type="protein sequence ID" value="MFC4556632.1"/>
    <property type="molecule type" value="Genomic_DNA"/>
</dbReference>
<dbReference type="RefSeq" id="WP_390292560.1">
    <property type="nucleotide sequence ID" value="NZ_JBHSFU010000001.1"/>
</dbReference>
<reference evidence="3" key="1">
    <citation type="journal article" date="2019" name="Int. J. Syst. Evol. Microbiol.">
        <title>The Global Catalogue of Microorganisms (GCM) 10K type strain sequencing project: providing services to taxonomists for standard genome sequencing and annotation.</title>
        <authorList>
            <consortium name="The Broad Institute Genomics Platform"/>
            <consortium name="The Broad Institute Genome Sequencing Center for Infectious Disease"/>
            <person name="Wu L."/>
            <person name="Ma J."/>
        </authorList>
    </citation>
    <scope>NUCLEOTIDE SEQUENCE [LARGE SCALE GENOMIC DNA]</scope>
    <source>
        <strain evidence="3">CGMCC 4.7426</strain>
    </source>
</reference>
<proteinExistence type="predicted"/>
<dbReference type="Proteomes" id="UP001595989">
    <property type="component" value="Unassembled WGS sequence"/>
</dbReference>
<organism evidence="2 3">
    <name type="scientific">Virgibacillus kekensis</name>
    <dbReference type="NCBI Taxonomy" id="202261"/>
    <lineage>
        <taxon>Bacteria</taxon>
        <taxon>Bacillati</taxon>
        <taxon>Bacillota</taxon>
        <taxon>Bacilli</taxon>
        <taxon>Bacillales</taxon>
        <taxon>Bacillaceae</taxon>
        <taxon>Virgibacillus</taxon>
    </lineage>
</organism>
<keyword evidence="3" id="KW-1185">Reference proteome</keyword>
<keyword evidence="1" id="KW-1133">Transmembrane helix</keyword>
<protein>
    <recommendedName>
        <fullName evidence="4">DUF945 family protein</fullName>
    </recommendedName>
</protein>
<comment type="caution">
    <text evidence="2">The sequence shown here is derived from an EMBL/GenBank/DDBJ whole genome shotgun (WGS) entry which is preliminary data.</text>
</comment>
<name>A0ABV9DE11_9BACI</name>
<evidence type="ECO:0000313" key="2">
    <source>
        <dbReference type="EMBL" id="MFC4556632.1"/>
    </source>
</evidence>
<evidence type="ECO:0000313" key="3">
    <source>
        <dbReference type="Proteomes" id="UP001595989"/>
    </source>
</evidence>
<accession>A0ABV9DE11</accession>
<gene>
    <name evidence="2" type="ORF">ACFO3D_00240</name>
</gene>